<dbReference type="PANTHER" id="PTHR12942:SF2">
    <property type="entry name" value="PRE-MRNA-SPLICING FACTOR SLU7"/>
    <property type="match status" value="1"/>
</dbReference>
<feature type="compositionally biased region" description="Basic and acidic residues" evidence="9">
    <location>
        <begin position="15"/>
        <end position="48"/>
    </location>
</feature>
<comment type="similarity">
    <text evidence="2 8">Belongs to the SLU7 family.</text>
</comment>
<feature type="region of interest" description="Disordered" evidence="9">
    <location>
        <begin position="197"/>
        <end position="228"/>
    </location>
</feature>
<name>A0A9W2YB16_BIOGL</name>
<reference evidence="12 13" key="1">
    <citation type="submission" date="2025-04" db="UniProtKB">
        <authorList>
            <consortium name="RefSeq"/>
        </authorList>
    </citation>
    <scope>IDENTIFICATION</scope>
</reference>
<dbReference type="OrthoDB" id="249612at2759"/>
<feature type="compositionally biased region" description="Basic residues" evidence="9">
    <location>
        <begin position="480"/>
        <end position="497"/>
    </location>
</feature>
<keyword evidence="7 8" id="KW-0539">Nucleus</keyword>
<dbReference type="GO" id="GO:0000398">
    <property type="term" value="P:mRNA splicing, via spliceosome"/>
    <property type="evidence" value="ECO:0007669"/>
    <property type="project" value="UniProtKB-UniRule"/>
</dbReference>
<evidence type="ECO:0000259" key="10">
    <source>
        <dbReference type="Pfam" id="PF11708"/>
    </source>
</evidence>
<evidence type="ECO:0000313" key="11">
    <source>
        <dbReference type="Proteomes" id="UP001165740"/>
    </source>
</evidence>
<accession>A0A9W2YB16</accession>
<evidence type="ECO:0000256" key="2">
    <source>
        <dbReference type="ARBA" id="ARBA00007203"/>
    </source>
</evidence>
<dbReference type="Proteomes" id="UP001165740">
    <property type="component" value="Chromosome 1"/>
</dbReference>
<evidence type="ECO:0000313" key="13">
    <source>
        <dbReference type="RefSeq" id="XP_055859895.1"/>
    </source>
</evidence>
<feature type="compositionally biased region" description="Basic and acidic residues" evidence="9">
    <location>
        <begin position="214"/>
        <end position="228"/>
    </location>
</feature>
<dbReference type="GO" id="GO:0030628">
    <property type="term" value="F:pre-mRNA 3'-splice site binding"/>
    <property type="evidence" value="ECO:0007669"/>
    <property type="project" value="UniProtKB-UniRule"/>
</dbReference>
<dbReference type="PANTHER" id="PTHR12942">
    <property type="entry name" value="STEP II SPLICING FACTOR SLU7"/>
    <property type="match status" value="1"/>
</dbReference>
<feature type="compositionally biased region" description="Basic and acidic residues" evidence="9">
    <location>
        <begin position="531"/>
        <end position="554"/>
    </location>
</feature>
<dbReference type="InterPro" id="IPR039974">
    <property type="entry name" value="Splicing_factor_SLU7"/>
</dbReference>
<evidence type="ECO:0000256" key="7">
    <source>
        <dbReference type="ARBA" id="ARBA00023242"/>
    </source>
</evidence>
<protein>
    <recommendedName>
        <fullName evidence="3 8">Pre-mRNA-splicing factor SLU7</fullName>
    </recommendedName>
</protein>
<evidence type="ECO:0000256" key="5">
    <source>
        <dbReference type="ARBA" id="ARBA00022728"/>
    </source>
</evidence>
<gene>
    <name evidence="12 13" type="primary">LOC106075046</name>
</gene>
<evidence type="ECO:0000256" key="9">
    <source>
        <dbReference type="SAM" id="MobiDB-lite"/>
    </source>
</evidence>
<organism evidence="11 12">
    <name type="scientific">Biomphalaria glabrata</name>
    <name type="common">Bloodfluke planorb</name>
    <name type="synonym">Freshwater snail</name>
    <dbReference type="NCBI Taxonomy" id="6526"/>
    <lineage>
        <taxon>Eukaryota</taxon>
        <taxon>Metazoa</taxon>
        <taxon>Spiralia</taxon>
        <taxon>Lophotrochozoa</taxon>
        <taxon>Mollusca</taxon>
        <taxon>Gastropoda</taxon>
        <taxon>Heterobranchia</taxon>
        <taxon>Euthyneura</taxon>
        <taxon>Panpulmonata</taxon>
        <taxon>Hygrophila</taxon>
        <taxon>Lymnaeoidea</taxon>
        <taxon>Planorbidae</taxon>
        <taxon>Biomphalaria</taxon>
    </lineage>
</organism>
<evidence type="ECO:0000313" key="12">
    <source>
        <dbReference type="RefSeq" id="XP_055859889.1"/>
    </source>
</evidence>
<keyword evidence="4 8" id="KW-0507">mRNA processing</keyword>
<comment type="function">
    <text evidence="8">Involved in pre-mRNA splicing.</text>
</comment>
<evidence type="ECO:0000256" key="3">
    <source>
        <dbReference type="ARBA" id="ARBA00021377"/>
    </source>
</evidence>
<keyword evidence="5 8" id="KW-0747">Spliceosome</keyword>
<dbReference type="RefSeq" id="XP_055859889.1">
    <property type="nucleotide sequence ID" value="XM_056003914.1"/>
</dbReference>
<dbReference type="AlphaFoldDB" id="A0A9W2YB16"/>
<evidence type="ECO:0000256" key="8">
    <source>
        <dbReference type="RuleBase" id="RU367071"/>
    </source>
</evidence>
<dbReference type="GeneID" id="106075046"/>
<proteinExistence type="inferred from homology"/>
<dbReference type="InterPro" id="IPR021715">
    <property type="entry name" value="Slu7_dom"/>
</dbReference>
<feature type="domain" description="Pre-mRNA-splicing factor SLU7" evidence="10">
    <location>
        <begin position="164"/>
        <end position="423"/>
    </location>
</feature>
<dbReference type="RefSeq" id="XP_055859895.1">
    <property type="nucleotide sequence ID" value="XM_056003920.1"/>
</dbReference>
<dbReference type="Pfam" id="PF11708">
    <property type="entry name" value="Slu7"/>
    <property type="match status" value="1"/>
</dbReference>
<sequence>MSFQPNVPPSLVAKKLKEEKGKEGDGDEPRKQSREEWKKQRELEEMRKAGTAPAMKDEEGKDINPHIPQYIMQAPWYFGAETATLRHQRQQEEKIPQYAPLGVSFKKGIKEGPVAVKFRKGACENCGAMTHKKKDCLERPRKTGAKFTGEKIAPDEYILPDLKLDYDGKRDTWNGFDPDEHQRKLQEEYQDIEEAKRTLKEKSLDESLMTGGDGGEKESKGGESDGDEKYYAEEMDMPGQKFETKQRITVRNLRIREDTAKYLYNLDPNSAYYDPKTRSMRENPLKNTSKEDITELKFGGDNFVRSSGDAQEMAKRQLFAWEAFERGNDIHLQADPTKLELMHKEFEKRKDEFKKTAKDSILDQYGGQEHLESLPKQLLLAQTEDYIEYSRTGSVIKGQEKAAVKSRYEEDVYNNNHKSVWGSFWREGRWGYACCHSYIKESYCTGEAGKKAEEECSLLVPSQHQATFQETKEATQVKNNAKKKNKKKKQKKKKMTKKKNDDSSSTESSSSSSSSSESDSSDSSSEEDEESQKKRLLKEALKAQKEHDKKMTQLLQIDERKRSYNSICDIKAPTDEEMEAFRLKMRRVDDPMANFLTD</sequence>
<feature type="region of interest" description="Disordered" evidence="9">
    <location>
        <begin position="462"/>
        <end position="554"/>
    </location>
</feature>
<feature type="region of interest" description="Disordered" evidence="9">
    <location>
        <begin position="1"/>
        <end position="62"/>
    </location>
</feature>
<evidence type="ECO:0000256" key="6">
    <source>
        <dbReference type="ARBA" id="ARBA00023187"/>
    </source>
</evidence>
<keyword evidence="6 8" id="KW-0508">mRNA splicing</keyword>
<keyword evidence="11" id="KW-1185">Reference proteome</keyword>
<comment type="subcellular location">
    <subcellularLocation>
        <location evidence="1 8">Nucleus</location>
    </subcellularLocation>
</comment>
<evidence type="ECO:0000256" key="1">
    <source>
        <dbReference type="ARBA" id="ARBA00004123"/>
    </source>
</evidence>
<dbReference type="GO" id="GO:0005681">
    <property type="term" value="C:spliceosomal complex"/>
    <property type="evidence" value="ECO:0007669"/>
    <property type="project" value="UniProtKB-UniRule"/>
</dbReference>
<comment type="subunit">
    <text evidence="8">Associated with the spliceosome.</text>
</comment>
<feature type="compositionally biased region" description="Low complexity" evidence="9">
    <location>
        <begin position="503"/>
        <end position="523"/>
    </location>
</feature>
<dbReference type="OMA" id="KYAWESQ"/>
<evidence type="ECO:0000256" key="4">
    <source>
        <dbReference type="ARBA" id="ARBA00022664"/>
    </source>
</evidence>